<dbReference type="InterPro" id="IPR050571">
    <property type="entry name" value="Class-IV_PLP-Dep_Aminotrnsfr"/>
</dbReference>
<dbReference type="Gene3D" id="3.30.470.10">
    <property type="match status" value="1"/>
</dbReference>
<evidence type="ECO:0000256" key="5">
    <source>
        <dbReference type="ARBA" id="ARBA00005072"/>
    </source>
</evidence>
<evidence type="ECO:0000256" key="1">
    <source>
        <dbReference type="ARBA" id="ARBA00001933"/>
    </source>
</evidence>
<comment type="similarity">
    <text evidence="6">Belongs to the class-IV pyridoxal-phosphate-dependent aminotransferase family.</text>
</comment>
<dbReference type="InterPro" id="IPR043132">
    <property type="entry name" value="BCAT-like_C"/>
</dbReference>
<dbReference type="GO" id="GO:0005829">
    <property type="term" value="C:cytosol"/>
    <property type="evidence" value="ECO:0007669"/>
    <property type="project" value="TreeGrafter"/>
</dbReference>
<comment type="pathway">
    <text evidence="3">Amino-acid biosynthesis; L-isoleucine biosynthesis; L-isoleucine from 2-oxobutanoate: step 4/4.</text>
</comment>
<dbReference type="InterPro" id="IPR036038">
    <property type="entry name" value="Aminotransferase-like"/>
</dbReference>
<keyword evidence="14" id="KW-0808">Transferase</keyword>
<keyword evidence="10" id="KW-0100">Branched-chain amino acid biosynthesis</keyword>
<proteinExistence type="inferred from homology"/>
<evidence type="ECO:0000256" key="11">
    <source>
        <dbReference type="ARBA" id="ARBA00048212"/>
    </source>
</evidence>
<dbReference type="Pfam" id="PF01063">
    <property type="entry name" value="Aminotran_4"/>
    <property type="match status" value="1"/>
</dbReference>
<comment type="catalytic activity">
    <reaction evidence="13">
        <text>L-leucine + 2-oxoglutarate = 4-methyl-2-oxopentanoate + L-glutamate</text>
        <dbReference type="Rhea" id="RHEA:18321"/>
        <dbReference type="ChEBI" id="CHEBI:16810"/>
        <dbReference type="ChEBI" id="CHEBI:17865"/>
        <dbReference type="ChEBI" id="CHEBI:29985"/>
        <dbReference type="ChEBI" id="CHEBI:57427"/>
        <dbReference type="EC" id="2.6.1.42"/>
    </reaction>
</comment>
<dbReference type="InterPro" id="IPR043131">
    <property type="entry name" value="BCAT-like_N"/>
</dbReference>
<dbReference type="GO" id="GO:0009082">
    <property type="term" value="P:branched-chain amino acid biosynthetic process"/>
    <property type="evidence" value="ECO:0007669"/>
    <property type="project" value="UniProtKB-KW"/>
</dbReference>
<evidence type="ECO:0000256" key="12">
    <source>
        <dbReference type="ARBA" id="ARBA00048798"/>
    </source>
</evidence>
<dbReference type="PANTHER" id="PTHR42743">
    <property type="entry name" value="AMINO-ACID AMINOTRANSFERASE"/>
    <property type="match status" value="1"/>
</dbReference>
<comment type="catalytic activity">
    <reaction evidence="11">
        <text>L-valine + 2-oxoglutarate = 3-methyl-2-oxobutanoate + L-glutamate</text>
        <dbReference type="Rhea" id="RHEA:24813"/>
        <dbReference type="ChEBI" id="CHEBI:11851"/>
        <dbReference type="ChEBI" id="CHEBI:16810"/>
        <dbReference type="ChEBI" id="CHEBI:29985"/>
        <dbReference type="ChEBI" id="CHEBI:57762"/>
        <dbReference type="EC" id="2.6.1.42"/>
    </reaction>
</comment>
<dbReference type="RefSeq" id="WP_274495158.1">
    <property type="nucleotide sequence ID" value="NZ_CP118166.1"/>
</dbReference>
<dbReference type="SUPFAM" id="SSF56752">
    <property type="entry name" value="D-aminoacid aminotransferase-like PLP-dependent enzymes"/>
    <property type="match status" value="1"/>
</dbReference>
<dbReference type="GO" id="GO:0004084">
    <property type="term" value="F:branched-chain-amino-acid transaminase activity"/>
    <property type="evidence" value="ECO:0007669"/>
    <property type="project" value="UniProtKB-EC"/>
</dbReference>
<evidence type="ECO:0000256" key="9">
    <source>
        <dbReference type="ARBA" id="ARBA00022898"/>
    </source>
</evidence>
<comment type="cofactor">
    <cofactor evidence="1">
        <name>pyridoxal 5'-phosphate</name>
        <dbReference type="ChEBI" id="CHEBI:597326"/>
    </cofactor>
</comment>
<evidence type="ECO:0000313" key="14">
    <source>
        <dbReference type="EMBL" id="WDI33188.1"/>
    </source>
</evidence>
<dbReference type="EC" id="2.6.1.42" evidence="7"/>
<comment type="catalytic activity">
    <reaction evidence="12">
        <text>L-isoleucine + 2-oxoglutarate = (S)-3-methyl-2-oxopentanoate + L-glutamate</text>
        <dbReference type="Rhea" id="RHEA:24801"/>
        <dbReference type="ChEBI" id="CHEBI:16810"/>
        <dbReference type="ChEBI" id="CHEBI:29985"/>
        <dbReference type="ChEBI" id="CHEBI:35146"/>
        <dbReference type="ChEBI" id="CHEBI:58045"/>
        <dbReference type="EC" id="2.6.1.42"/>
    </reaction>
</comment>
<dbReference type="Proteomes" id="UP001214043">
    <property type="component" value="Chromosome"/>
</dbReference>
<keyword evidence="10" id="KW-0028">Amino-acid biosynthesis</keyword>
<dbReference type="EMBL" id="CP118166">
    <property type="protein sequence ID" value="WDI33188.1"/>
    <property type="molecule type" value="Genomic_DNA"/>
</dbReference>
<dbReference type="KEGG" id="hfl:PUV54_08255"/>
<dbReference type="AlphaFoldDB" id="A0AAE9ZDQ4"/>
<dbReference type="CDD" id="cd00449">
    <property type="entry name" value="PLPDE_IV"/>
    <property type="match status" value="1"/>
</dbReference>
<sequence length="282" mass="30923">MAYWLNGAVHRDQEKFHIADRGFLLGDGLFETLRVIKGKPIFLKQHLERLRASALALKLSVPYDDIEILSAIASLVSYNNFDDKEASIRITLTRGVGRRGLALPVTPAPLLLITCSELKPQNSAYARLMVSRYRRSEHSVTSHHKTLNYLDNVMAKAEAAEKNADEAIMLNSEGRIACAAAANIFSISNEGTLLTPALGEGALRGVTRAVLLRCTRQLGIDVIETKLSVSDLNGCDIFLTNSLIGILPGRLDASPEKTIRQDVMSGLKSCYEAEVNRELCGE</sequence>
<organism evidence="14 15">
    <name type="scientific">Hyphococcus flavus</name>
    <dbReference type="NCBI Taxonomy" id="1866326"/>
    <lineage>
        <taxon>Bacteria</taxon>
        <taxon>Pseudomonadati</taxon>
        <taxon>Pseudomonadota</taxon>
        <taxon>Alphaproteobacteria</taxon>
        <taxon>Parvularculales</taxon>
        <taxon>Parvularculaceae</taxon>
        <taxon>Hyphococcus</taxon>
    </lineage>
</organism>
<evidence type="ECO:0000256" key="6">
    <source>
        <dbReference type="ARBA" id="ARBA00009320"/>
    </source>
</evidence>
<comment type="pathway">
    <text evidence="5">Amino-acid biosynthesis; L-leucine biosynthesis; L-leucine from 3-methyl-2-oxobutanoate: step 4/4.</text>
</comment>
<evidence type="ECO:0000256" key="4">
    <source>
        <dbReference type="ARBA" id="ARBA00004931"/>
    </source>
</evidence>
<comment type="pathway">
    <text evidence="4">Amino-acid biosynthesis; L-valine biosynthesis; L-valine from pyruvate: step 4/4.</text>
</comment>
<gene>
    <name evidence="14" type="ORF">PUV54_08255</name>
</gene>
<comment type="function">
    <text evidence="2">Acts on leucine, isoleucine and valine.</text>
</comment>
<reference evidence="14" key="1">
    <citation type="submission" date="2023-02" db="EMBL/GenBank/DDBJ databases">
        <title>Genome sequence of Hyphococcus flavus.</title>
        <authorList>
            <person name="Rong J.-C."/>
            <person name="Zhao Q."/>
            <person name="Yi M."/>
            <person name="Wu J.-Y."/>
        </authorList>
    </citation>
    <scope>NUCLEOTIDE SEQUENCE</scope>
    <source>
        <strain evidence="14">MCCC 1K03223</strain>
    </source>
</reference>
<dbReference type="PANTHER" id="PTHR42743:SF11">
    <property type="entry name" value="AMINODEOXYCHORISMATE LYASE"/>
    <property type="match status" value="1"/>
</dbReference>
<accession>A0AAE9ZDQ4</accession>
<keyword evidence="14" id="KW-0032">Aminotransferase</keyword>
<evidence type="ECO:0000256" key="8">
    <source>
        <dbReference type="ARBA" id="ARBA00014472"/>
    </source>
</evidence>
<dbReference type="Gene3D" id="3.20.10.10">
    <property type="entry name" value="D-amino Acid Aminotransferase, subunit A, domain 2"/>
    <property type="match status" value="1"/>
</dbReference>
<evidence type="ECO:0000256" key="10">
    <source>
        <dbReference type="ARBA" id="ARBA00023304"/>
    </source>
</evidence>
<evidence type="ECO:0000256" key="2">
    <source>
        <dbReference type="ARBA" id="ARBA00003109"/>
    </source>
</evidence>
<evidence type="ECO:0000313" key="15">
    <source>
        <dbReference type="Proteomes" id="UP001214043"/>
    </source>
</evidence>
<keyword evidence="15" id="KW-1185">Reference proteome</keyword>
<evidence type="ECO:0000256" key="3">
    <source>
        <dbReference type="ARBA" id="ARBA00004824"/>
    </source>
</evidence>
<protein>
    <recommendedName>
        <fullName evidence="8">Probable branched-chain-amino-acid aminotransferase</fullName>
        <ecNumber evidence="7">2.6.1.42</ecNumber>
    </recommendedName>
</protein>
<keyword evidence="9" id="KW-0663">Pyridoxal phosphate</keyword>
<evidence type="ECO:0000256" key="13">
    <source>
        <dbReference type="ARBA" id="ARBA00049229"/>
    </source>
</evidence>
<dbReference type="InterPro" id="IPR001544">
    <property type="entry name" value="Aminotrans_IV"/>
</dbReference>
<dbReference type="GO" id="GO:0008652">
    <property type="term" value="P:amino acid biosynthetic process"/>
    <property type="evidence" value="ECO:0007669"/>
    <property type="project" value="UniProtKB-ARBA"/>
</dbReference>
<dbReference type="FunFam" id="3.20.10.10:FF:000002">
    <property type="entry name" value="D-alanine aminotransferase"/>
    <property type="match status" value="1"/>
</dbReference>
<evidence type="ECO:0000256" key="7">
    <source>
        <dbReference type="ARBA" id="ARBA00013053"/>
    </source>
</evidence>
<name>A0AAE9ZDQ4_9PROT</name>